<dbReference type="PROSITE" id="PS00070">
    <property type="entry name" value="ALDEHYDE_DEHYDR_CYS"/>
    <property type="match status" value="1"/>
</dbReference>
<dbReference type="PANTHER" id="PTHR43570">
    <property type="entry name" value="ALDEHYDE DEHYDROGENASE"/>
    <property type="match status" value="1"/>
</dbReference>
<feature type="domain" description="Aldehyde dehydrogenase" evidence="8">
    <location>
        <begin position="13"/>
        <end position="435"/>
    </location>
</feature>
<name>A0A5C3MVP9_9AGAM</name>
<dbReference type="InterPro" id="IPR016162">
    <property type="entry name" value="Ald_DH_N"/>
</dbReference>
<evidence type="ECO:0000256" key="2">
    <source>
        <dbReference type="ARBA" id="ARBA00023002"/>
    </source>
</evidence>
<accession>A0A5C3MVP9</accession>
<proteinExistence type="inferred from homology"/>
<dbReference type="GO" id="GO:0004029">
    <property type="term" value="F:aldehyde dehydrogenase (NAD+) activity"/>
    <property type="evidence" value="ECO:0007669"/>
    <property type="project" value="TreeGrafter"/>
</dbReference>
<dbReference type="GO" id="GO:0005737">
    <property type="term" value="C:cytoplasm"/>
    <property type="evidence" value="ECO:0007669"/>
    <property type="project" value="TreeGrafter"/>
</dbReference>
<evidence type="ECO:0000256" key="3">
    <source>
        <dbReference type="ARBA" id="ARBA00023027"/>
    </source>
</evidence>
<dbReference type="SUPFAM" id="SSF53720">
    <property type="entry name" value="ALDH-like"/>
    <property type="match status" value="1"/>
</dbReference>
<dbReference type="Pfam" id="PF00171">
    <property type="entry name" value="Aldedh"/>
    <property type="match status" value="1"/>
</dbReference>
<dbReference type="PIRSF" id="PIRSF036492">
    <property type="entry name" value="ALDH"/>
    <property type="match status" value="1"/>
</dbReference>
<dbReference type="PANTHER" id="PTHR43570:SF16">
    <property type="entry name" value="ALDEHYDE DEHYDROGENASE TYPE III, ISOFORM Q"/>
    <property type="match status" value="1"/>
</dbReference>
<evidence type="ECO:0000313" key="9">
    <source>
        <dbReference type="EMBL" id="TFK48922.1"/>
    </source>
</evidence>
<sequence length="457" mass="49428">MSHYTPVDEIEPIYSTLDKGFRSGKTKSIAYRKQQLVNLGYLVKDNAERFQEAFKADLGRPVLENSFLELDSTITEIKQAISGVDKWAKTERPPFSLTWSPMRPAIRKEPKGVCLIIVPFNYPLWLAMSPLAGAIAAGNAVVLKPSELTPAIGVLLAELFPKYMDPELYRVVNGAIPETSKLLELSWGHILYTGSGRVAKIVAAAAAKTLTPVSLELGGKSPVVVDSKCDLASGVKRLLWGKVANAGQTCVAPDYVLVQKDFQDTFINALTEAYNSFYPEGPAQSDSVSHIISTGHTERIKRLIDNTQGTVVLGGQVDIETKFVAPTVVRDVKGDDSLMSEEIFGPVLPVVPVDNVEEAIAFINSRDHPLVIYMMSQDSGFKSKVLDNTQSGAAVANEYILHCATENLPFGGLGPSGSGGYHTGKFGFDMFTHLRATLDSPSWCASSSVSLLAATNA</sequence>
<comment type="similarity">
    <text evidence="1 4 7">Belongs to the aldehyde dehydrogenase family.</text>
</comment>
<evidence type="ECO:0000256" key="5">
    <source>
        <dbReference type="PIRSR" id="PIRSR036492-1"/>
    </source>
</evidence>
<feature type="active site" evidence="5">
    <location>
        <position position="250"/>
    </location>
</feature>
<dbReference type="InterPro" id="IPR015590">
    <property type="entry name" value="Aldehyde_DH_dom"/>
</dbReference>
<dbReference type="PROSITE" id="PS00687">
    <property type="entry name" value="ALDEHYDE_DEHYDR_GLU"/>
    <property type="match status" value="1"/>
</dbReference>
<dbReference type="InterPro" id="IPR016163">
    <property type="entry name" value="Ald_DH_C"/>
</dbReference>
<organism evidence="9 10">
    <name type="scientific">Heliocybe sulcata</name>
    <dbReference type="NCBI Taxonomy" id="5364"/>
    <lineage>
        <taxon>Eukaryota</taxon>
        <taxon>Fungi</taxon>
        <taxon>Dikarya</taxon>
        <taxon>Basidiomycota</taxon>
        <taxon>Agaricomycotina</taxon>
        <taxon>Agaricomycetes</taxon>
        <taxon>Gloeophyllales</taxon>
        <taxon>Gloeophyllaceae</taxon>
        <taxon>Heliocybe</taxon>
    </lineage>
</organism>
<gene>
    <name evidence="9" type="ORF">OE88DRAFT_1683495</name>
</gene>
<dbReference type="InterPro" id="IPR012394">
    <property type="entry name" value="Aldehyde_DH_NAD(P)"/>
</dbReference>
<dbReference type="FunFam" id="3.40.605.10:FF:000004">
    <property type="entry name" value="Aldehyde dehydrogenase"/>
    <property type="match status" value="1"/>
</dbReference>
<dbReference type="STRING" id="5364.A0A5C3MVP9"/>
<protein>
    <recommendedName>
        <fullName evidence="4">Aldehyde dehydrogenase</fullName>
    </recommendedName>
</protein>
<evidence type="ECO:0000313" key="10">
    <source>
        <dbReference type="Proteomes" id="UP000305948"/>
    </source>
</evidence>
<keyword evidence="10" id="KW-1185">Reference proteome</keyword>
<reference evidence="9 10" key="1">
    <citation type="journal article" date="2019" name="Nat. Ecol. Evol.">
        <title>Megaphylogeny resolves global patterns of mushroom evolution.</title>
        <authorList>
            <person name="Varga T."/>
            <person name="Krizsan K."/>
            <person name="Foldi C."/>
            <person name="Dima B."/>
            <person name="Sanchez-Garcia M."/>
            <person name="Sanchez-Ramirez S."/>
            <person name="Szollosi G.J."/>
            <person name="Szarkandi J.G."/>
            <person name="Papp V."/>
            <person name="Albert L."/>
            <person name="Andreopoulos W."/>
            <person name="Angelini C."/>
            <person name="Antonin V."/>
            <person name="Barry K.W."/>
            <person name="Bougher N.L."/>
            <person name="Buchanan P."/>
            <person name="Buyck B."/>
            <person name="Bense V."/>
            <person name="Catcheside P."/>
            <person name="Chovatia M."/>
            <person name="Cooper J."/>
            <person name="Damon W."/>
            <person name="Desjardin D."/>
            <person name="Finy P."/>
            <person name="Geml J."/>
            <person name="Haridas S."/>
            <person name="Hughes K."/>
            <person name="Justo A."/>
            <person name="Karasinski D."/>
            <person name="Kautmanova I."/>
            <person name="Kiss B."/>
            <person name="Kocsube S."/>
            <person name="Kotiranta H."/>
            <person name="LaButti K.M."/>
            <person name="Lechner B.E."/>
            <person name="Liimatainen K."/>
            <person name="Lipzen A."/>
            <person name="Lukacs Z."/>
            <person name="Mihaltcheva S."/>
            <person name="Morgado L.N."/>
            <person name="Niskanen T."/>
            <person name="Noordeloos M.E."/>
            <person name="Ohm R.A."/>
            <person name="Ortiz-Santana B."/>
            <person name="Ovrebo C."/>
            <person name="Racz N."/>
            <person name="Riley R."/>
            <person name="Savchenko A."/>
            <person name="Shiryaev A."/>
            <person name="Soop K."/>
            <person name="Spirin V."/>
            <person name="Szebenyi C."/>
            <person name="Tomsovsky M."/>
            <person name="Tulloss R.E."/>
            <person name="Uehling J."/>
            <person name="Grigoriev I.V."/>
            <person name="Vagvolgyi C."/>
            <person name="Papp T."/>
            <person name="Martin F.M."/>
            <person name="Miettinen O."/>
            <person name="Hibbett D.S."/>
            <person name="Nagy L.G."/>
        </authorList>
    </citation>
    <scope>NUCLEOTIDE SEQUENCE [LARGE SCALE GENOMIC DNA]</scope>
    <source>
        <strain evidence="9 10">OMC1185</strain>
    </source>
</reference>
<feature type="active site" evidence="5 6">
    <location>
        <position position="216"/>
    </location>
</feature>
<dbReference type="OrthoDB" id="440325at2759"/>
<evidence type="ECO:0000256" key="1">
    <source>
        <dbReference type="ARBA" id="ARBA00009986"/>
    </source>
</evidence>
<dbReference type="GO" id="GO:0006081">
    <property type="term" value="P:aldehyde metabolic process"/>
    <property type="evidence" value="ECO:0007669"/>
    <property type="project" value="InterPro"/>
</dbReference>
<dbReference type="FunFam" id="3.40.309.10:FF:000025">
    <property type="entry name" value="Aldehyde dehydrogenase"/>
    <property type="match status" value="1"/>
</dbReference>
<dbReference type="InterPro" id="IPR029510">
    <property type="entry name" value="Ald_DH_CS_GLU"/>
</dbReference>
<evidence type="ECO:0000256" key="7">
    <source>
        <dbReference type="RuleBase" id="RU003345"/>
    </source>
</evidence>
<dbReference type="InterPro" id="IPR016160">
    <property type="entry name" value="Ald_DH_CS_CYS"/>
</dbReference>
<dbReference type="AlphaFoldDB" id="A0A5C3MVP9"/>
<keyword evidence="3" id="KW-0520">NAD</keyword>
<dbReference type="InterPro" id="IPR016161">
    <property type="entry name" value="Ald_DH/histidinol_DH"/>
</dbReference>
<dbReference type="Gene3D" id="3.40.309.10">
    <property type="entry name" value="Aldehyde Dehydrogenase, Chain A, domain 2"/>
    <property type="match status" value="1"/>
</dbReference>
<evidence type="ECO:0000259" key="8">
    <source>
        <dbReference type="Pfam" id="PF00171"/>
    </source>
</evidence>
<keyword evidence="2 4" id="KW-0560">Oxidoreductase</keyword>
<dbReference type="Proteomes" id="UP000305948">
    <property type="component" value="Unassembled WGS sequence"/>
</dbReference>
<dbReference type="Gene3D" id="3.40.605.10">
    <property type="entry name" value="Aldehyde Dehydrogenase, Chain A, domain 1"/>
    <property type="match status" value="1"/>
</dbReference>
<dbReference type="EMBL" id="ML213517">
    <property type="protein sequence ID" value="TFK48922.1"/>
    <property type="molecule type" value="Genomic_DNA"/>
</dbReference>
<evidence type="ECO:0000256" key="6">
    <source>
        <dbReference type="PROSITE-ProRule" id="PRU10007"/>
    </source>
</evidence>
<evidence type="ECO:0000256" key="4">
    <source>
        <dbReference type="PIRNR" id="PIRNR036492"/>
    </source>
</evidence>